<dbReference type="InterPro" id="IPR002053">
    <property type="entry name" value="Glyco_hydro_25"/>
</dbReference>
<dbReference type="SMART" id="SM00641">
    <property type="entry name" value="Glyco_25"/>
    <property type="match status" value="1"/>
</dbReference>
<dbReference type="SUPFAM" id="SSF51445">
    <property type="entry name" value="(Trans)glycosidases"/>
    <property type="match status" value="1"/>
</dbReference>
<dbReference type="GO" id="GO:0003796">
    <property type="term" value="F:lysozyme activity"/>
    <property type="evidence" value="ECO:0007669"/>
    <property type="project" value="InterPro"/>
</dbReference>
<evidence type="ECO:0000256" key="4">
    <source>
        <dbReference type="SAM" id="SignalP"/>
    </source>
</evidence>
<dbReference type="PANTHER" id="PTHR34135">
    <property type="entry name" value="LYSOZYME"/>
    <property type="match status" value="1"/>
</dbReference>
<organism evidence="5 6">
    <name type="scientific">Acanthopleuribacter pedis</name>
    <dbReference type="NCBI Taxonomy" id="442870"/>
    <lineage>
        <taxon>Bacteria</taxon>
        <taxon>Pseudomonadati</taxon>
        <taxon>Acidobacteriota</taxon>
        <taxon>Holophagae</taxon>
        <taxon>Acanthopleuribacterales</taxon>
        <taxon>Acanthopleuribacteraceae</taxon>
        <taxon>Acanthopleuribacter</taxon>
    </lineage>
</organism>
<feature type="signal peptide" evidence="4">
    <location>
        <begin position="1"/>
        <end position="21"/>
    </location>
</feature>
<dbReference type="GO" id="GO:0016052">
    <property type="term" value="P:carbohydrate catabolic process"/>
    <property type="evidence" value="ECO:0007669"/>
    <property type="project" value="TreeGrafter"/>
</dbReference>
<comment type="caution">
    <text evidence="5">The sequence shown here is derived from an EMBL/GenBank/DDBJ whole genome shotgun (WGS) entry which is preliminary data.</text>
</comment>
<evidence type="ECO:0000256" key="3">
    <source>
        <dbReference type="ARBA" id="ARBA00023295"/>
    </source>
</evidence>
<dbReference type="AlphaFoldDB" id="A0A8J7U4V0"/>
<sequence>MSSRQLLFVPLGLLCLFGVHCNQGSQSPTPTQSETPTQTAGATACRGIDVSHYSGAVDWTKVKSDGYAFAFTKATEGVDWIDPELGTNLPGIKAAGLVRGAYHFYVVGDDPHQQAQNFIKNTPLVKGDLVPVVDIETANQNISEPLLAEDLRTFLDVLETHFGGVPAIYTGPSFWNQHLSDEDFTRYPLWLAQYEVSKPQPPGKWTSYWLWQSAENQTVAGVTNNADLNQCGEDSQAFFSKTLQ</sequence>
<dbReference type="Pfam" id="PF01183">
    <property type="entry name" value="Glyco_hydro_25"/>
    <property type="match status" value="1"/>
</dbReference>
<feature type="chain" id="PRO_5035151560" description="Lysozyme" evidence="4">
    <location>
        <begin position="22"/>
        <end position="244"/>
    </location>
</feature>
<evidence type="ECO:0000256" key="2">
    <source>
        <dbReference type="ARBA" id="ARBA00022801"/>
    </source>
</evidence>
<dbReference type="RefSeq" id="WP_207861006.1">
    <property type="nucleotide sequence ID" value="NZ_JAFREP010000021.1"/>
</dbReference>
<reference evidence="5" key="1">
    <citation type="submission" date="2021-03" db="EMBL/GenBank/DDBJ databases">
        <authorList>
            <person name="Wang G."/>
        </authorList>
    </citation>
    <scope>NUCLEOTIDE SEQUENCE</scope>
    <source>
        <strain evidence="5">KCTC 12899</strain>
    </source>
</reference>
<evidence type="ECO:0008006" key="7">
    <source>
        <dbReference type="Google" id="ProtNLM"/>
    </source>
</evidence>
<keyword evidence="4" id="KW-0732">Signal</keyword>
<dbReference type="Gene3D" id="3.20.20.80">
    <property type="entry name" value="Glycosidases"/>
    <property type="match status" value="1"/>
</dbReference>
<gene>
    <name evidence="5" type="ORF">J3U88_21315</name>
</gene>
<dbReference type="GO" id="GO:0009253">
    <property type="term" value="P:peptidoglycan catabolic process"/>
    <property type="evidence" value="ECO:0007669"/>
    <property type="project" value="InterPro"/>
</dbReference>
<accession>A0A8J7U4V0</accession>
<proteinExistence type="inferred from homology"/>
<comment type="similarity">
    <text evidence="1">Belongs to the glycosyl hydrolase 25 family.</text>
</comment>
<evidence type="ECO:0000313" key="5">
    <source>
        <dbReference type="EMBL" id="MBO1321032.1"/>
    </source>
</evidence>
<keyword evidence="2" id="KW-0378">Hydrolase</keyword>
<keyword evidence="3" id="KW-0326">Glycosidase</keyword>
<dbReference type="PROSITE" id="PS51904">
    <property type="entry name" value="GLYCOSYL_HYDROL_F25_2"/>
    <property type="match status" value="1"/>
</dbReference>
<dbReference type="PANTHER" id="PTHR34135:SF2">
    <property type="entry name" value="LYSOZYME"/>
    <property type="match status" value="1"/>
</dbReference>
<dbReference type="InterPro" id="IPR018077">
    <property type="entry name" value="Glyco_hydro_fam25_subgr"/>
</dbReference>
<dbReference type="EMBL" id="JAFREP010000021">
    <property type="protein sequence ID" value="MBO1321032.1"/>
    <property type="molecule type" value="Genomic_DNA"/>
</dbReference>
<evidence type="ECO:0000256" key="1">
    <source>
        <dbReference type="ARBA" id="ARBA00010646"/>
    </source>
</evidence>
<name>A0A8J7U4V0_9BACT</name>
<evidence type="ECO:0000313" key="6">
    <source>
        <dbReference type="Proteomes" id="UP000664417"/>
    </source>
</evidence>
<keyword evidence="6" id="KW-1185">Reference proteome</keyword>
<dbReference type="GO" id="GO:0016998">
    <property type="term" value="P:cell wall macromolecule catabolic process"/>
    <property type="evidence" value="ECO:0007669"/>
    <property type="project" value="InterPro"/>
</dbReference>
<dbReference type="Proteomes" id="UP000664417">
    <property type="component" value="Unassembled WGS sequence"/>
</dbReference>
<protein>
    <recommendedName>
        <fullName evidence="7">Lysozyme</fullName>
    </recommendedName>
</protein>
<dbReference type="InterPro" id="IPR017853">
    <property type="entry name" value="GH"/>
</dbReference>